<feature type="region of interest" description="Disordered" evidence="1">
    <location>
        <begin position="132"/>
        <end position="179"/>
    </location>
</feature>
<feature type="compositionally biased region" description="Basic and acidic residues" evidence="1">
    <location>
        <begin position="160"/>
        <end position="179"/>
    </location>
</feature>
<reference evidence="2" key="1">
    <citation type="submission" date="2020-04" db="EMBL/GenBank/DDBJ databases">
        <authorList>
            <person name="Alioto T."/>
            <person name="Alioto T."/>
            <person name="Gomez Garrido J."/>
        </authorList>
    </citation>
    <scope>NUCLEOTIDE SEQUENCE</scope>
    <source>
        <strain evidence="2">A484AB</strain>
    </source>
</reference>
<gene>
    <name evidence="2" type="ORF">PACLA_8A066146</name>
</gene>
<comment type="caution">
    <text evidence="2">The sequence shown here is derived from an EMBL/GenBank/DDBJ whole genome shotgun (WGS) entry which is preliminary data.</text>
</comment>
<proteinExistence type="predicted"/>
<evidence type="ECO:0000313" key="3">
    <source>
        <dbReference type="Proteomes" id="UP001152795"/>
    </source>
</evidence>
<dbReference type="Proteomes" id="UP001152795">
    <property type="component" value="Unassembled WGS sequence"/>
</dbReference>
<keyword evidence="3" id="KW-1185">Reference proteome</keyword>
<dbReference type="AlphaFoldDB" id="A0A6S7FUP3"/>
<organism evidence="2 3">
    <name type="scientific">Paramuricea clavata</name>
    <name type="common">Red gorgonian</name>
    <name type="synonym">Violescent sea-whip</name>
    <dbReference type="NCBI Taxonomy" id="317549"/>
    <lineage>
        <taxon>Eukaryota</taxon>
        <taxon>Metazoa</taxon>
        <taxon>Cnidaria</taxon>
        <taxon>Anthozoa</taxon>
        <taxon>Octocorallia</taxon>
        <taxon>Malacalcyonacea</taxon>
        <taxon>Plexauridae</taxon>
        <taxon>Paramuricea</taxon>
    </lineage>
</organism>
<evidence type="ECO:0000256" key="1">
    <source>
        <dbReference type="SAM" id="MobiDB-lite"/>
    </source>
</evidence>
<name>A0A6S7FUP3_PARCT</name>
<evidence type="ECO:0000313" key="2">
    <source>
        <dbReference type="EMBL" id="CAB3979909.1"/>
    </source>
</evidence>
<dbReference type="EMBL" id="CACRXK020000241">
    <property type="protein sequence ID" value="CAB3979909.1"/>
    <property type="molecule type" value="Genomic_DNA"/>
</dbReference>
<accession>A0A6S7FUP3</accession>
<protein>
    <submittedName>
        <fullName evidence="2">Uncharacterized protein</fullName>
    </submittedName>
</protein>
<sequence>MWKTIALHKDVYDEWMALRKTHNFKENSNFAEFLLQCTRNTNMVATSTNAQSEISSIVDTTNQLGNTSERINTPLSCIVGPPGSSSTPRNTRAKTRLFDLTESSTIVEHHVNIPTNEKVFIDSVIRNTSIAMQSHPVDSDDDSEKEDSLHDDDSADESGDDVHCESDADVSSHDGDSDRDPSFYLFPDFDRLDISCSKDSIDHELGAVDTTQIGPIDMEISSTIDDLGSIECNVPVLQPELVEGNSPTIRLLPAGYENEKAMNLKEELSLVNETKFICSMSSIRELFSYMAQK</sequence>